<organism evidence="2 3">
    <name type="scientific">Dysgonomonas macrotermitis</name>
    <dbReference type="NCBI Taxonomy" id="1346286"/>
    <lineage>
        <taxon>Bacteria</taxon>
        <taxon>Pseudomonadati</taxon>
        <taxon>Bacteroidota</taxon>
        <taxon>Bacteroidia</taxon>
        <taxon>Bacteroidales</taxon>
        <taxon>Dysgonomonadaceae</taxon>
        <taxon>Dysgonomonas</taxon>
    </lineage>
</organism>
<dbReference type="Proteomes" id="UP000184480">
    <property type="component" value="Unassembled WGS sequence"/>
</dbReference>
<accession>A0A1M4TVK2</accession>
<evidence type="ECO:0008006" key="4">
    <source>
        <dbReference type="Google" id="ProtNLM"/>
    </source>
</evidence>
<dbReference type="AlphaFoldDB" id="A0A1M4TVK2"/>
<evidence type="ECO:0000313" key="2">
    <source>
        <dbReference type="EMBL" id="SHE48495.1"/>
    </source>
</evidence>
<name>A0A1M4TVK2_9BACT</name>
<feature type="chain" id="PRO_5009907627" description="SprB repeat-containing protein" evidence="1">
    <location>
        <begin position="21"/>
        <end position="1025"/>
    </location>
</feature>
<proteinExistence type="predicted"/>
<protein>
    <recommendedName>
        <fullName evidence="4">SprB repeat-containing protein</fullName>
    </recommendedName>
</protein>
<keyword evidence="3" id="KW-1185">Reference proteome</keyword>
<feature type="signal peptide" evidence="1">
    <location>
        <begin position="1"/>
        <end position="20"/>
    </location>
</feature>
<evidence type="ECO:0000256" key="1">
    <source>
        <dbReference type="SAM" id="SignalP"/>
    </source>
</evidence>
<dbReference type="OrthoDB" id="993885at2"/>
<evidence type="ECO:0000313" key="3">
    <source>
        <dbReference type="Proteomes" id="UP000184480"/>
    </source>
</evidence>
<keyword evidence="1" id="KW-0732">Signal</keyword>
<dbReference type="Gene3D" id="2.60.40.10">
    <property type="entry name" value="Immunoglobulins"/>
    <property type="match status" value="1"/>
</dbReference>
<dbReference type="EMBL" id="FQUC01000001">
    <property type="protein sequence ID" value="SHE48495.1"/>
    <property type="molecule type" value="Genomic_DNA"/>
</dbReference>
<dbReference type="STRING" id="1346286.SAMN05444362_101432"/>
<sequence>MKKLLTLIYMVCLTSMAVYSQDCSDVTITATPSPSTCQSNGSITVTLGGTSAENLVSKQYSIKSITGSIARGPVSTNVFNDLPPGSYYVEAAGYCGSLSGEPIVRTVNNVTITGDYKEPMLSFVAPTATSTASIPTSRNSYVNCSTGLIVVFMENGNQTTTPTFTITSAPSGVTVPQTVNVTRATSGSATAGWRYTLDGTWPAGAYTVAVNDGCYTATASLVLNELTTVPSGTNQRYFYPYGDGTDCSKFYYQPYYSYASTTYPDWYRYYYDGLFEYGIAPVGETPKDENWFQVRYFSGSSSTYRDLFDLSPNSVSDFYTTNSLTIYTRVKSCPTAITSYDTYNPYQRSITSSTNACSGIRTYSFTYSKTSYPYYNMFCYPLTIEITNKSDGSSVYYNDNYLYTDTNFSWACNPGDDQYLTITDASGLVIQNNYSMTGGTTTAIGITLNSVGSYPEYNNCDSYKRTYSTNNCDADLTFPCYVTITDEFGNVFQKDTLTTTSSKTVDGLQYGITYTFTAVYPNMGNHTSTATSNLPRATYIADSFILTKTSTSTCSDNTGILRVATNSSSKCYKAGTVITITGPDGYESQTYTYTANTTSTSTGYYRNFAETYLPPGEYTATVLFCGQTYTTKATIAAGYVGESLSYTTTQDCTGLRLFPSGSVSNNGTPLSAAYFRMTTVPSGGDNSKVITNGSGDYFTLNAAGTYVLGLMYSNSLTGCAIKLDTIEYNPQPMALDPDKTSAYSCPSGQTGYLTLQATNGVPPYTYTVYDESNTTQLTPPMTSSTAIDLGNFGVANETYTVRMVDQCDNEFPQKVTLVSLDRTALAYGGTPVCYGGPININGFTVTNATYKWTGPNGFTSSEKNPVIPNATEVNEGWYKVEINSAACNITVKDSIYIAVYDPVSVADLDGVMQEVTFCPYQAVIAGQAATGGSGSFTYQWAYNNNTAGTGTWVNLTGETNPTFRTTSTTYMFTSTAASPSRRYLRLAITDATCGTFYLYYHTNVRACTFLVNPDLKSPGAPRAGD</sequence>
<reference evidence="3" key="1">
    <citation type="submission" date="2016-11" db="EMBL/GenBank/DDBJ databases">
        <authorList>
            <person name="Varghese N."/>
            <person name="Submissions S."/>
        </authorList>
    </citation>
    <scope>NUCLEOTIDE SEQUENCE [LARGE SCALE GENOMIC DNA]</scope>
    <source>
        <strain evidence="3">DSM 27370</strain>
    </source>
</reference>
<gene>
    <name evidence="2" type="ORF">SAMN05444362_101432</name>
</gene>
<dbReference type="InterPro" id="IPR013783">
    <property type="entry name" value="Ig-like_fold"/>
</dbReference>
<dbReference type="RefSeq" id="WP_062175514.1">
    <property type="nucleotide sequence ID" value="NZ_BBXL01000001.1"/>
</dbReference>